<evidence type="ECO:0000259" key="8">
    <source>
        <dbReference type="Pfam" id="PF08125"/>
    </source>
</evidence>
<comment type="catalytic activity">
    <reaction evidence="6">
        <text>D-mannitol 1-phosphate + NAD(+) = beta-D-fructose 6-phosphate + NADH + H(+)</text>
        <dbReference type="Rhea" id="RHEA:19661"/>
        <dbReference type="ChEBI" id="CHEBI:15378"/>
        <dbReference type="ChEBI" id="CHEBI:57540"/>
        <dbReference type="ChEBI" id="CHEBI:57634"/>
        <dbReference type="ChEBI" id="CHEBI:57945"/>
        <dbReference type="ChEBI" id="CHEBI:61381"/>
        <dbReference type="EC" id="1.1.1.17"/>
    </reaction>
</comment>
<dbReference type="SUPFAM" id="SSF51735">
    <property type="entry name" value="NAD(P)-binding Rossmann-fold domains"/>
    <property type="match status" value="1"/>
</dbReference>
<dbReference type="InterPro" id="IPR036291">
    <property type="entry name" value="NAD(P)-bd_dom_sf"/>
</dbReference>
<dbReference type="InterPro" id="IPR000669">
    <property type="entry name" value="Mannitol_DH"/>
</dbReference>
<dbReference type="Pfam" id="PF01232">
    <property type="entry name" value="Mannitol_dh"/>
    <property type="match status" value="1"/>
</dbReference>
<dbReference type="InterPro" id="IPR023027">
    <property type="entry name" value="Mannitol_DH_CS"/>
</dbReference>
<evidence type="ECO:0000256" key="5">
    <source>
        <dbReference type="ARBA" id="ARBA00023027"/>
    </source>
</evidence>
<dbReference type="Proteomes" id="UP001596119">
    <property type="component" value="Unassembled WGS sequence"/>
</dbReference>
<dbReference type="GO" id="GO:0016491">
    <property type="term" value="F:oxidoreductase activity"/>
    <property type="evidence" value="ECO:0007669"/>
    <property type="project" value="UniProtKB-KW"/>
</dbReference>
<keyword evidence="10" id="KW-1185">Reference proteome</keyword>
<dbReference type="Pfam" id="PF08125">
    <property type="entry name" value="Mannitol_dh_C"/>
    <property type="match status" value="1"/>
</dbReference>
<feature type="domain" description="Mannitol dehydrogenase C-terminal" evidence="8">
    <location>
        <begin position="291"/>
        <end position="481"/>
    </location>
</feature>
<keyword evidence="5" id="KW-0520">NAD</keyword>
<dbReference type="Gene3D" id="1.10.1040.10">
    <property type="entry name" value="N-(1-d-carboxylethyl)-l-norvaline Dehydrogenase, domain 2"/>
    <property type="match status" value="1"/>
</dbReference>
<gene>
    <name evidence="9" type="ORF">ACFQH9_24535</name>
</gene>
<protein>
    <recommendedName>
        <fullName evidence="3">Mannitol-1-phosphate 5-dehydrogenase</fullName>
        <ecNumber evidence="2">1.1.1.17</ecNumber>
    </recommendedName>
</protein>
<name>A0ABW1IDS9_9PSEU</name>
<dbReference type="PRINTS" id="PR00084">
    <property type="entry name" value="MTLDHDRGNASE"/>
</dbReference>
<proteinExistence type="inferred from homology"/>
<dbReference type="PROSITE" id="PS00974">
    <property type="entry name" value="MANNITOL_DHGENASE"/>
    <property type="match status" value="1"/>
</dbReference>
<dbReference type="PANTHER" id="PTHR43362">
    <property type="entry name" value="MANNITOL DEHYDROGENASE DSF1-RELATED"/>
    <property type="match status" value="1"/>
</dbReference>
<sequence length="489" mass="50658">MSTLPTGLDRAALARVPADARPLVEPGALRPRVLHLGLGAFHRAHQAVYTERAAAATGEPWGIAVVAPRSADTAAALRVQDCLWSVTERGAAGGRTYVVGSVVDALALVPDAARVDALLADPDVAVVTLTITEKGHHRRPDGSLDTADPAIAADLAAGPDEARTVVGRLAAGLAARMRAGAAPLSVVSCDNMSANGTALAAVVRGFVEASSWPDRDRVLDRMAEAVTFPSTIVDRIVPATTDADREAAAAALGVADALPVVGEPYRQWVLEDRFAGPRPAWERDGALLVPDVAPYQLTKLRLLNGAHSALAYLGLAAGATTIADAMATGWGETLVRTLAAEVAPTLPADGPDPVVYAADLVERFRNPGIRHLLRQIGSDGSLKVPERWLPVLRERLRGTGESPVLELALAGWVHATRPGPGGGQLFGTTDPAAEALAARWHGAGSPARLEATVRGLLDAIGAPDLAATDGLVRAVATRLPALAAGRVEL</sequence>
<comment type="similarity">
    <text evidence="1">Belongs to the mannitol dehydrogenase family.</text>
</comment>
<dbReference type="EC" id="1.1.1.17" evidence="2"/>
<dbReference type="Gene3D" id="3.40.50.720">
    <property type="entry name" value="NAD(P)-binding Rossmann-like Domain"/>
    <property type="match status" value="1"/>
</dbReference>
<reference evidence="10" key="1">
    <citation type="journal article" date="2019" name="Int. J. Syst. Evol. Microbiol.">
        <title>The Global Catalogue of Microorganisms (GCM) 10K type strain sequencing project: providing services to taxonomists for standard genome sequencing and annotation.</title>
        <authorList>
            <consortium name="The Broad Institute Genomics Platform"/>
            <consortium name="The Broad Institute Genome Sequencing Center for Infectious Disease"/>
            <person name="Wu L."/>
            <person name="Ma J."/>
        </authorList>
    </citation>
    <scope>NUCLEOTIDE SEQUENCE [LARGE SCALE GENOMIC DNA]</scope>
    <source>
        <strain evidence="10">CGMCC 4.7397</strain>
    </source>
</reference>
<evidence type="ECO:0000256" key="1">
    <source>
        <dbReference type="ARBA" id="ARBA00006541"/>
    </source>
</evidence>
<dbReference type="InterPro" id="IPR008927">
    <property type="entry name" value="6-PGluconate_DH-like_C_sf"/>
</dbReference>
<dbReference type="SUPFAM" id="SSF48179">
    <property type="entry name" value="6-phosphogluconate dehydrogenase C-terminal domain-like"/>
    <property type="match status" value="1"/>
</dbReference>
<dbReference type="EMBL" id="JBHSQK010000071">
    <property type="protein sequence ID" value="MFC5951440.1"/>
    <property type="molecule type" value="Genomic_DNA"/>
</dbReference>
<accession>A0ABW1IDS9</accession>
<evidence type="ECO:0000313" key="9">
    <source>
        <dbReference type="EMBL" id="MFC5951440.1"/>
    </source>
</evidence>
<dbReference type="InterPro" id="IPR013118">
    <property type="entry name" value="Mannitol_DH_C"/>
</dbReference>
<comment type="caution">
    <text evidence="9">The sequence shown here is derived from an EMBL/GenBank/DDBJ whole genome shotgun (WGS) entry which is preliminary data.</text>
</comment>
<evidence type="ECO:0000313" key="10">
    <source>
        <dbReference type="Proteomes" id="UP001596119"/>
    </source>
</evidence>
<dbReference type="InterPro" id="IPR050988">
    <property type="entry name" value="Mannitol_DH/Oxidoreductase"/>
</dbReference>
<dbReference type="InterPro" id="IPR013328">
    <property type="entry name" value="6PGD_dom2"/>
</dbReference>
<feature type="domain" description="Mannitol dehydrogenase N-terminal" evidence="7">
    <location>
        <begin position="32"/>
        <end position="282"/>
    </location>
</feature>
<evidence type="ECO:0000256" key="4">
    <source>
        <dbReference type="ARBA" id="ARBA00023002"/>
    </source>
</evidence>
<keyword evidence="4 9" id="KW-0560">Oxidoreductase</keyword>
<evidence type="ECO:0000256" key="2">
    <source>
        <dbReference type="ARBA" id="ARBA00012939"/>
    </source>
</evidence>
<organism evidence="9 10">
    <name type="scientific">Pseudonocardia lutea</name>
    <dbReference type="NCBI Taxonomy" id="2172015"/>
    <lineage>
        <taxon>Bacteria</taxon>
        <taxon>Bacillati</taxon>
        <taxon>Actinomycetota</taxon>
        <taxon>Actinomycetes</taxon>
        <taxon>Pseudonocardiales</taxon>
        <taxon>Pseudonocardiaceae</taxon>
        <taxon>Pseudonocardia</taxon>
    </lineage>
</organism>
<evidence type="ECO:0000259" key="7">
    <source>
        <dbReference type="Pfam" id="PF01232"/>
    </source>
</evidence>
<dbReference type="PANTHER" id="PTHR43362:SF1">
    <property type="entry name" value="MANNITOL DEHYDROGENASE 2-RELATED"/>
    <property type="match status" value="1"/>
</dbReference>
<dbReference type="InterPro" id="IPR013131">
    <property type="entry name" value="Mannitol_DH_N"/>
</dbReference>
<evidence type="ECO:0000256" key="6">
    <source>
        <dbReference type="ARBA" id="ARBA00048615"/>
    </source>
</evidence>
<dbReference type="RefSeq" id="WP_379569394.1">
    <property type="nucleotide sequence ID" value="NZ_JBHSQK010000071.1"/>
</dbReference>
<evidence type="ECO:0000256" key="3">
    <source>
        <dbReference type="ARBA" id="ARBA00016219"/>
    </source>
</evidence>